<sequence>MQNCATSKLALWATKRIVRPVYATVTWSSPQRCRLWP</sequence>
<evidence type="ECO:0000313" key="1">
    <source>
        <dbReference type="EMBL" id="EAQ79470.1"/>
    </source>
</evidence>
<dbReference type="AlphaFoldDB" id="A3ZVX4"/>
<protein>
    <submittedName>
        <fullName evidence="1">Uncharacterized protein</fullName>
    </submittedName>
</protein>
<organism evidence="1 2">
    <name type="scientific">Blastopirellula marina DSM 3645</name>
    <dbReference type="NCBI Taxonomy" id="314230"/>
    <lineage>
        <taxon>Bacteria</taxon>
        <taxon>Pseudomonadati</taxon>
        <taxon>Planctomycetota</taxon>
        <taxon>Planctomycetia</taxon>
        <taxon>Pirellulales</taxon>
        <taxon>Pirellulaceae</taxon>
        <taxon>Blastopirellula</taxon>
    </lineage>
</organism>
<dbReference type="EMBL" id="AANZ01000014">
    <property type="protein sequence ID" value="EAQ79470.1"/>
    <property type="molecule type" value="Genomic_DNA"/>
</dbReference>
<proteinExistence type="predicted"/>
<gene>
    <name evidence="1" type="ORF">DSM3645_03303</name>
</gene>
<accession>A3ZVX4</accession>
<evidence type="ECO:0000313" key="2">
    <source>
        <dbReference type="Proteomes" id="UP000004358"/>
    </source>
</evidence>
<dbReference type="HOGENOM" id="CLU_3340777_0_0_0"/>
<dbReference type="Proteomes" id="UP000004358">
    <property type="component" value="Unassembled WGS sequence"/>
</dbReference>
<name>A3ZVX4_9BACT</name>
<comment type="caution">
    <text evidence="1">The sequence shown here is derived from an EMBL/GenBank/DDBJ whole genome shotgun (WGS) entry which is preliminary data.</text>
</comment>
<reference evidence="1 2" key="1">
    <citation type="submission" date="2006-02" db="EMBL/GenBank/DDBJ databases">
        <authorList>
            <person name="Amann R."/>
            <person name="Ferriera S."/>
            <person name="Johnson J."/>
            <person name="Kravitz S."/>
            <person name="Halpern A."/>
            <person name="Remington K."/>
            <person name="Beeson K."/>
            <person name="Tran B."/>
            <person name="Rogers Y.-H."/>
            <person name="Friedman R."/>
            <person name="Venter J.C."/>
        </authorList>
    </citation>
    <scope>NUCLEOTIDE SEQUENCE [LARGE SCALE GENOMIC DNA]</scope>
    <source>
        <strain evidence="1 2">DSM 3645</strain>
    </source>
</reference>